<dbReference type="GO" id="GO:0004803">
    <property type="term" value="F:transposase activity"/>
    <property type="evidence" value="ECO:0007669"/>
    <property type="project" value="InterPro"/>
</dbReference>
<evidence type="ECO:0000313" key="6">
    <source>
        <dbReference type="EMBL" id="EGL81440.1"/>
    </source>
</evidence>
<dbReference type="InterPro" id="IPR001207">
    <property type="entry name" value="Transposase_mutator"/>
</dbReference>
<evidence type="ECO:0000256" key="3">
    <source>
        <dbReference type="ARBA" id="ARBA00022578"/>
    </source>
</evidence>
<evidence type="ECO:0000256" key="2">
    <source>
        <dbReference type="ARBA" id="ARBA00010961"/>
    </source>
</evidence>
<dbReference type="eggNOG" id="COG3328">
    <property type="taxonomic scope" value="Bacteria"/>
</dbReference>
<evidence type="ECO:0000313" key="7">
    <source>
        <dbReference type="Proteomes" id="UP000010716"/>
    </source>
</evidence>
<dbReference type="EMBL" id="AFCE01000188">
    <property type="protein sequence ID" value="EGL81440.1"/>
    <property type="molecule type" value="Genomic_DNA"/>
</dbReference>
<dbReference type="RefSeq" id="WP_007506535.1">
    <property type="nucleotide sequence ID" value="NZ_AFCE01000188.1"/>
</dbReference>
<dbReference type="GO" id="GO:0006313">
    <property type="term" value="P:DNA transposition"/>
    <property type="evidence" value="ECO:0007669"/>
    <property type="project" value="InterPro"/>
</dbReference>
<comment type="similarity">
    <text evidence="2">Belongs to the transposase mutator family.</text>
</comment>
<dbReference type="Pfam" id="PF00872">
    <property type="entry name" value="Transposase_mut"/>
    <property type="match status" value="1"/>
</dbReference>
<comment type="caution">
    <text evidence="6">The sequence shown here is derived from an EMBL/GenBank/DDBJ whole genome shotgun (WGS) entry which is preliminary data.</text>
</comment>
<protein>
    <submittedName>
        <fullName evidence="6">Transposase mutator type</fullName>
    </submittedName>
</protein>
<proteinExistence type="inferred from homology"/>
<gene>
    <name evidence="6" type="ORF">CathTA2_0032</name>
</gene>
<evidence type="ECO:0000256" key="5">
    <source>
        <dbReference type="ARBA" id="ARBA00023172"/>
    </source>
</evidence>
<organism evidence="6 7">
    <name type="scientific">Caldalkalibacillus thermarum (strain TA2.A1)</name>
    <dbReference type="NCBI Taxonomy" id="986075"/>
    <lineage>
        <taxon>Bacteria</taxon>
        <taxon>Bacillati</taxon>
        <taxon>Bacillota</taxon>
        <taxon>Bacilli</taxon>
        <taxon>Bacillales</taxon>
        <taxon>Bacillaceae</taxon>
        <taxon>Caldalkalibacillus</taxon>
    </lineage>
</organism>
<dbReference type="AlphaFoldDB" id="F5LB45"/>
<sequence>MAYQHSTLSFEQMLLQFMSEQDPMLAMLRWLCEQMMEAEVTAKTKAQKSERTDTRTGYRSGYRVRRFDTRMGTMYLFVPKLRKGAFPLGAF</sequence>
<comment type="function">
    <text evidence="1">Required for the transposition of the insertion element.</text>
</comment>
<keyword evidence="3" id="KW-0815">Transposition</keyword>
<keyword evidence="4" id="KW-0238">DNA-binding</keyword>
<dbReference type="GO" id="GO:0003677">
    <property type="term" value="F:DNA binding"/>
    <property type="evidence" value="ECO:0007669"/>
    <property type="project" value="UniProtKB-KW"/>
</dbReference>
<feature type="non-terminal residue" evidence="6">
    <location>
        <position position="91"/>
    </location>
</feature>
<evidence type="ECO:0000256" key="1">
    <source>
        <dbReference type="ARBA" id="ARBA00002190"/>
    </source>
</evidence>
<dbReference type="Proteomes" id="UP000010716">
    <property type="component" value="Unassembled WGS sequence"/>
</dbReference>
<accession>F5LB45</accession>
<evidence type="ECO:0000256" key="4">
    <source>
        <dbReference type="ARBA" id="ARBA00023125"/>
    </source>
</evidence>
<reference evidence="6 7" key="1">
    <citation type="journal article" date="2011" name="J. Bacteriol.">
        <title>Draft genome sequence of the thermoalkaliphilic Caldalkalibacillus thermarum strain TA2.A1.</title>
        <authorList>
            <person name="Kalamorz F."/>
            <person name="Keis S."/>
            <person name="McMillan D.G."/>
            <person name="Olsson K."/>
            <person name="Stanton J.A."/>
            <person name="Stockwell P."/>
            <person name="Black M.A."/>
            <person name="Klingeman D.M."/>
            <person name="Land M.L."/>
            <person name="Han C.S."/>
            <person name="Martin S.L."/>
            <person name="Becher S.A."/>
            <person name="Peddie C.J."/>
            <person name="Morgan H.W."/>
            <person name="Matthies D."/>
            <person name="Preiss L."/>
            <person name="Meier T."/>
            <person name="Brown S.D."/>
            <person name="Cook G.M."/>
        </authorList>
    </citation>
    <scope>NUCLEOTIDE SEQUENCE [LARGE SCALE GENOMIC DNA]</scope>
    <source>
        <strain evidence="6 7">TA2.A1</strain>
    </source>
</reference>
<name>F5LB45_CALTT</name>
<keyword evidence="5" id="KW-0233">DNA recombination</keyword>